<dbReference type="InterPro" id="IPR036661">
    <property type="entry name" value="Luciferase-like_sf"/>
</dbReference>
<comment type="caution">
    <text evidence="3">The sequence shown here is derived from an EMBL/GenBank/DDBJ whole genome shotgun (WGS) entry which is preliminary data.</text>
</comment>
<dbReference type="CDD" id="cd00347">
    <property type="entry name" value="Flavin_utilizing_monoxygenases"/>
    <property type="match status" value="2"/>
</dbReference>
<dbReference type="GO" id="GO:0016705">
    <property type="term" value="F:oxidoreductase activity, acting on paired donors, with incorporation or reduction of molecular oxygen"/>
    <property type="evidence" value="ECO:0007669"/>
    <property type="project" value="InterPro"/>
</dbReference>
<evidence type="ECO:0000256" key="1">
    <source>
        <dbReference type="ARBA" id="ARBA00007789"/>
    </source>
</evidence>
<feature type="domain" description="Luciferase-like" evidence="2">
    <location>
        <begin position="3"/>
        <end position="299"/>
    </location>
</feature>
<dbReference type="GO" id="GO:0005829">
    <property type="term" value="C:cytosol"/>
    <property type="evidence" value="ECO:0007669"/>
    <property type="project" value="TreeGrafter"/>
</dbReference>
<evidence type="ECO:0000259" key="2">
    <source>
        <dbReference type="Pfam" id="PF00296"/>
    </source>
</evidence>
<evidence type="ECO:0000313" key="3">
    <source>
        <dbReference type="EMBL" id="PRO65421.1"/>
    </source>
</evidence>
<keyword evidence="4" id="KW-1185">Reference proteome</keyword>
<comment type="similarity">
    <text evidence="1">To bacterial alkanal monooxygenase alpha and beta chains.</text>
</comment>
<accession>A0A2P6MGM3</accession>
<dbReference type="PANTHER" id="PTHR30137">
    <property type="entry name" value="LUCIFERASE-LIKE MONOOXYGENASE"/>
    <property type="match status" value="1"/>
</dbReference>
<dbReference type="Gene3D" id="3.20.20.30">
    <property type="entry name" value="Luciferase-like domain"/>
    <property type="match status" value="1"/>
</dbReference>
<dbReference type="InterPro" id="IPR050766">
    <property type="entry name" value="Bact_Lucif_Oxidored"/>
</dbReference>
<protein>
    <submittedName>
        <fullName evidence="3">LLM class flavin-dependent oxidoreductase</fullName>
    </submittedName>
</protein>
<evidence type="ECO:0000313" key="4">
    <source>
        <dbReference type="Proteomes" id="UP000243650"/>
    </source>
</evidence>
<reference evidence="3 4" key="1">
    <citation type="submission" date="2018-03" db="EMBL/GenBank/DDBJ databases">
        <title>Bacillus urumqiensis sp. nov., a moderately haloalkaliphilic bacterium isolated from a salt lake.</title>
        <authorList>
            <person name="Zhao B."/>
            <person name="Liao Z."/>
        </authorList>
    </citation>
    <scope>NUCLEOTIDE SEQUENCE [LARGE SCALE GENOMIC DNA]</scope>
    <source>
        <strain evidence="3 4">BZ-SZ-XJ18</strain>
    </source>
</reference>
<dbReference type="AlphaFoldDB" id="A0A2P6MGM3"/>
<dbReference type="EMBL" id="PVNS01000008">
    <property type="protein sequence ID" value="PRO65421.1"/>
    <property type="molecule type" value="Genomic_DNA"/>
</dbReference>
<dbReference type="InterPro" id="IPR011251">
    <property type="entry name" value="Luciferase-like_dom"/>
</dbReference>
<dbReference type="NCBIfam" id="TIGR03558">
    <property type="entry name" value="oxido_grp_1"/>
    <property type="match status" value="1"/>
</dbReference>
<sequence length="328" mass="36634">MLMKLSILDQSPVRAGGNAETAFQETIHLAQKAEEWGYHRFWVSEHHDTRSLAGSSPEVLLGSLGAHTQKIRLGTGGLLLPHYSPYKAAEIFHVLEALYPGRVDAGIGRAPGGMPRASLALSEGRPRNASRFPSQVDDLLRYMRFETIPEHVYGEAEALPFTSAVPPVWLLGTSKESAAHAAEKGLSYMYAHFIHPDAGMEAVKAYRGQTHQVESSFSAAVFVLCLDTEEEAQYEARSLDFGLLEAEKGNRGAGIRPPDYYDNERPGVYEQERIRDNRRRMIVGNPESVRRQLEAFAEKYGTDEIMIVTSVYDPEKRFRSFELTASLF</sequence>
<proteinExistence type="predicted"/>
<dbReference type="Pfam" id="PF00296">
    <property type="entry name" value="Bac_luciferase"/>
    <property type="match status" value="1"/>
</dbReference>
<organism evidence="3 4">
    <name type="scientific">Alkalicoccus urumqiensis</name>
    <name type="common">Bacillus urumqiensis</name>
    <dbReference type="NCBI Taxonomy" id="1548213"/>
    <lineage>
        <taxon>Bacteria</taxon>
        <taxon>Bacillati</taxon>
        <taxon>Bacillota</taxon>
        <taxon>Bacilli</taxon>
        <taxon>Bacillales</taxon>
        <taxon>Bacillaceae</taxon>
        <taxon>Alkalicoccus</taxon>
    </lineage>
</organism>
<dbReference type="InterPro" id="IPR019949">
    <property type="entry name" value="CmoO-like"/>
</dbReference>
<dbReference type="PANTHER" id="PTHR30137:SF19">
    <property type="entry name" value="LUCIFERASE-LIKE MONOOXYGENASE"/>
    <property type="match status" value="1"/>
</dbReference>
<gene>
    <name evidence="3" type="ORF">C6I21_09685</name>
</gene>
<dbReference type="FunFam" id="3.20.20.30:FF:000002">
    <property type="entry name" value="LLM class flavin-dependent oxidoreductase"/>
    <property type="match status" value="1"/>
</dbReference>
<name>A0A2P6MGM3_ALKUR</name>
<dbReference type="OrthoDB" id="9780518at2"/>
<dbReference type="Proteomes" id="UP000243650">
    <property type="component" value="Unassembled WGS sequence"/>
</dbReference>
<dbReference type="SUPFAM" id="SSF51679">
    <property type="entry name" value="Bacterial luciferase-like"/>
    <property type="match status" value="1"/>
</dbReference>